<name>A0A371EDR7_MUCPR</name>
<accession>A0A371EDR7</accession>
<feature type="non-terminal residue" evidence="1">
    <location>
        <position position="1"/>
    </location>
</feature>
<gene>
    <name evidence="1" type="ORF">CR513_57299</name>
</gene>
<evidence type="ECO:0000313" key="2">
    <source>
        <dbReference type="Proteomes" id="UP000257109"/>
    </source>
</evidence>
<organism evidence="1 2">
    <name type="scientific">Mucuna pruriens</name>
    <name type="common">Velvet bean</name>
    <name type="synonym">Dolichos pruriens</name>
    <dbReference type="NCBI Taxonomy" id="157652"/>
    <lineage>
        <taxon>Eukaryota</taxon>
        <taxon>Viridiplantae</taxon>
        <taxon>Streptophyta</taxon>
        <taxon>Embryophyta</taxon>
        <taxon>Tracheophyta</taxon>
        <taxon>Spermatophyta</taxon>
        <taxon>Magnoliopsida</taxon>
        <taxon>eudicotyledons</taxon>
        <taxon>Gunneridae</taxon>
        <taxon>Pentapetalae</taxon>
        <taxon>rosids</taxon>
        <taxon>fabids</taxon>
        <taxon>Fabales</taxon>
        <taxon>Fabaceae</taxon>
        <taxon>Papilionoideae</taxon>
        <taxon>50 kb inversion clade</taxon>
        <taxon>NPAAA clade</taxon>
        <taxon>indigoferoid/millettioid clade</taxon>
        <taxon>Phaseoleae</taxon>
        <taxon>Mucuna</taxon>
    </lineage>
</organism>
<dbReference type="Proteomes" id="UP000257109">
    <property type="component" value="Unassembled WGS sequence"/>
</dbReference>
<evidence type="ECO:0000313" key="1">
    <source>
        <dbReference type="EMBL" id="RDX64178.1"/>
    </source>
</evidence>
<proteinExistence type="predicted"/>
<dbReference type="EMBL" id="QJKJ01014510">
    <property type="protein sequence ID" value="RDX64178.1"/>
    <property type="molecule type" value="Genomic_DNA"/>
</dbReference>
<keyword evidence="2" id="KW-1185">Reference proteome</keyword>
<comment type="caution">
    <text evidence="1">The sequence shown here is derived from an EMBL/GenBank/DDBJ whole genome shotgun (WGS) entry which is preliminary data.</text>
</comment>
<dbReference type="AlphaFoldDB" id="A0A371EDR7"/>
<sequence length="61" mass="7000">MSLSLEGLLLGELFIWLGECPLSRFLLKMDFWKTRTFAGWGPFSLGESSITHEHDEDLLDL</sequence>
<protein>
    <submittedName>
        <fullName evidence="1">Uncharacterized protein</fullName>
    </submittedName>
</protein>
<reference evidence="1" key="1">
    <citation type="submission" date="2018-05" db="EMBL/GenBank/DDBJ databases">
        <title>Draft genome of Mucuna pruriens seed.</title>
        <authorList>
            <person name="Nnadi N.E."/>
            <person name="Vos R."/>
            <person name="Hasami M.H."/>
            <person name="Devisetty U.K."/>
            <person name="Aguiy J.C."/>
        </authorList>
    </citation>
    <scope>NUCLEOTIDE SEQUENCE [LARGE SCALE GENOMIC DNA]</scope>
    <source>
        <strain evidence="1">JCA_2017</strain>
    </source>
</reference>